<dbReference type="Proteomes" id="UP000476030">
    <property type="component" value="Unassembled WGS sequence"/>
</dbReference>
<accession>A0A6L8W4T2</accession>
<dbReference type="AlphaFoldDB" id="A0A6L8W4T2"/>
<protein>
    <submittedName>
        <fullName evidence="1">Uncharacterized protein</fullName>
    </submittedName>
</protein>
<reference evidence="1 2" key="1">
    <citation type="submission" date="2019-12" db="EMBL/GenBank/DDBJ databases">
        <title>Snethiella sp. nov. sp. isolated from sea sand.</title>
        <authorList>
            <person name="Kim J."/>
            <person name="Jeong S.E."/>
            <person name="Jung H.S."/>
            <person name="Jeon C.O."/>
        </authorList>
    </citation>
    <scope>NUCLEOTIDE SEQUENCE [LARGE SCALE GENOMIC DNA]</scope>
    <source>
        <strain evidence="1 2">DP05</strain>
    </source>
</reference>
<dbReference type="EMBL" id="WTUW01000001">
    <property type="protein sequence ID" value="MZR30058.1"/>
    <property type="molecule type" value="Genomic_DNA"/>
</dbReference>
<organism evidence="1 2">
    <name type="scientific">Sneathiella litorea</name>
    <dbReference type="NCBI Taxonomy" id="2606216"/>
    <lineage>
        <taxon>Bacteria</taxon>
        <taxon>Pseudomonadati</taxon>
        <taxon>Pseudomonadota</taxon>
        <taxon>Alphaproteobacteria</taxon>
        <taxon>Sneathiellales</taxon>
        <taxon>Sneathiellaceae</taxon>
        <taxon>Sneathiella</taxon>
    </lineage>
</organism>
<name>A0A6L8W4T2_9PROT</name>
<gene>
    <name evidence="1" type="ORF">GQE98_05345</name>
</gene>
<keyword evidence="2" id="KW-1185">Reference proteome</keyword>
<sequence length="71" mass="8140">MEWEAQKLCSKIGEYELFVEKQKQDWDCDQPLDQWKWAVVFHGTIVASGVTIEMEDAKRIAKASVPKDALA</sequence>
<comment type="caution">
    <text evidence="1">The sequence shown here is derived from an EMBL/GenBank/DDBJ whole genome shotgun (WGS) entry which is preliminary data.</text>
</comment>
<evidence type="ECO:0000313" key="2">
    <source>
        <dbReference type="Proteomes" id="UP000476030"/>
    </source>
</evidence>
<dbReference type="RefSeq" id="WP_161314591.1">
    <property type="nucleotide sequence ID" value="NZ_WTUW01000001.1"/>
</dbReference>
<evidence type="ECO:0000313" key="1">
    <source>
        <dbReference type="EMBL" id="MZR30058.1"/>
    </source>
</evidence>
<proteinExistence type="predicted"/>